<proteinExistence type="predicted"/>
<keyword evidence="2" id="KW-1185">Reference proteome</keyword>
<comment type="caution">
    <text evidence="1">The sequence shown here is derived from an EMBL/GenBank/DDBJ whole genome shotgun (WGS) entry which is preliminary data.</text>
</comment>
<dbReference type="AlphaFoldDB" id="A0AAD9J547"/>
<sequence>MPISSVLELAFHSKDTFVENIRRTDSCVMSFDGCLNKVGRWT</sequence>
<accession>A0AAD9J547</accession>
<organism evidence="1 2">
    <name type="scientific">Paralvinella palmiformis</name>
    <dbReference type="NCBI Taxonomy" id="53620"/>
    <lineage>
        <taxon>Eukaryota</taxon>
        <taxon>Metazoa</taxon>
        <taxon>Spiralia</taxon>
        <taxon>Lophotrochozoa</taxon>
        <taxon>Annelida</taxon>
        <taxon>Polychaeta</taxon>
        <taxon>Sedentaria</taxon>
        <taxon>Canalipalpata</taxon>
        <taxon>Terebellida</taxon>
        <taxon>Terebelliformia</taxon>
        <taxon>Alvinellidae</taxon>
        <taxon>Paralvinella</taxon>
    </lineage>
</organism>
<dbReference type="EMBL" id="JAODUP010000595">
    <property type="protein sequence ID" value="KAK2146594.1"/>
    <property type="molecule type" value="Genomic_DNA"/>
</dbReference>
<reference evidence="1" key="1">
    <citation type="journal article" date="2023" name="Mol. Biol. Evol.">
        <title>Third-Generation Sequencing Reveals the Adaptive Role of the Epigenome in Three Deep-Sea Polychaetes.</title>
        <authorList>
            <person name="Perez M."/>
            <person name="Aroh O."/>
            <person name="Sun Y."/>
            <person name="Lan Y."/>
            <person name="Juniper S.K."/>
            <person name="Young C.R."/>
            <person name="Angers B."/>
            <person name="Qian P.Y."/>
        </authorList>
    </citation>
    <scope>NUCLEOTIDE SEQUENCE</scope>
    <source>
        <strain evidence="1">P08H-3</strain>
    </source>
</reference>
<gene>
    <name evidence="1" type="ORF">LSH36_595g02002</name>
</gene>
<dbReference type="Proteomes" id="UP001208570">
    <property type="component" value="Unassembled WGS sequence"/>
</dbReference>
<name>A0AAD9J547_9ANNE</name>
<evidence type="ECO:0000313" key="2">
    <source>
        <dbReference type="Proteomes" id="UP001208570"/>
    </source>
</evidence>
<evidence type="ECO:0000313" key="1">
    <source>
        <dbReference type="EMBL" id="KAK2146594.1"/>
    </source>
</evidence>
<protein>
    <submittedName>
        <fullName evidence="1">Uncharacterized protein</fullName>
    </submittedName>
</protein>